<dbReference type="EMBL" id="LT629971">
    <property type="protein sequence ID" value="SEH66658.1"/>
    <property type="molecule type" value="Genomic_DNA"/>
</dbReference>
<name>A0A1H6K170_MYCRU</name>
<evidence type="ECO:0000313" key="1">
    <source>
        <dbReference type="EMBL" id="SEH66658.1"/>
    </source>
</evidence>
<sequence>MTTVKVHAGQSILEGYVKKPSTGLTELIWNAFDEDAHHVTVTCEYNDLGGIEHILVTDDGNGMNRERAEHAFSRVGDSWKLMPGTRSSNGQRVVHGRHGRGRYAAFALGNLVRWVSISERVEGGLGIVQVTGNRSSLDTFDIEAIDVDPDVVTKSGTVVTVYQLGPAAVSSFDAPDDLRHAILTEFALHLERYKDFQIRFLGEDVDAASVEVHRKAITLSDPESWEGEATLTVIEWNLQNVRRSIFLCDADARVIDEVEARIQAPGSEFTAYLTWDGFASGDPVGLEDDSDTPRGRLIAAARDALRDHLTERQRLREAATIQRWREEGVWPYKKEPKTPVEVATRDTFKVVALAASRTLDESKSGQSKAMALRLLKETFETDPEALLPILSDLARLPKSRVDELARLLKHTTLTQLIQTGRAIGTRMEFLSGLNTILFDRQIKRRLLERRQLHRILAHETWIFGEEWSLTGDDERLTKVLKKFLKKLGTDVELAELKEVRLEDGADAIPDLVLGRRLQTNADSFEHLVVELKRPKHKLDDDDVSQLRSYASAIVNDEAFAQPNVEWDFWLVGNETTRTVDEQRRQPHLPFGVVQESPYRIVVKQWSELISDAEHRLKFVQNSLEYETSHDSGLAYLREKYSQFLPAEAKESSGQAAQSA</sequence>
<organism evidence="1 2">
    <name type="scientific">Mycolicibacterium rutilum</name>
    <name type="common">Mycobacterium rutilum</name>
    <dbReference type="NCBI Taxonomy" id="370526"/>
    <lineage>
        <taxon>Bacteria</taxon>
        <taxon>Bacillati</taxon>
        <taxon>Actinomycetota</taxon>
        <taxon>Actinomycetes</taxon>
        <taxon>Mycobacteriales</taxon>
        <taxon>Mycobacteriaceae</taxon>
        <taxon>Mycolicibacterium</taxon>
    </lineage>
</organism>
<dbReference type="InterPro" id="IPR036890">
    <property type="entry name" value="HATPase_C_sf"/>
</dbReference>
<gene>
    <name evidence="1" type="ORF">SAMN04489835_2646</name>
</gene>
<dbReference type="OrthoDB" id="8765545at2"/>
<dbReference type="GO" id="GO:0016301">
    <property type="term" value="F:kinase activity"/>
    <property type="evidence" value="ECO:0007669"/>
    <property type="project" value="UniProtKB-KW"/>
</dbReference>
<dbReference type="Pfam" id="PF13589">
    <property type="entry name" value="HATPase_c_3"/>
    <property type="match status" value="1"/>
</dbReference>
<dbReference type="SUPFAM" id="SSF55874">
    <property type="entry name" value="ATPase domain of HSP90 chaperone/DNA topoisomerase II/histidine kinase"/>
    <property type="match status" value="1"/>
</dbReference>
<dbReference type="RefSeq" id="WP_083407543.1">
    <property type="nucleotide sequence ID" value="NZ_LT629971.1"/>
</dbReference>
<keyword evidence="1" id="KW-0418">Kinase</keyword>
<keyword evidence="2" id="KW-1185">Reference proteome</keyword>
<dbReference type="Gene3D" id="3.30.565.10">
    <property type="entry name" value="Histidine kinase-like ATPase, C-terminal domain"/>
    <property type="match status" value="1"/>
</dbReference>
<proteinExistence type="predicted"/>
<dbReference type="STRING" id="370526.SAMN04489835_2646"/>
<dbReference type="Proteomes" id="UP000182915">
    <property type="component" value="Chromosome I"/>
</dbReference>
<keyword evidence="1" id="KW-0808">Transferase</keyword>
<evidence type="ECO:0000313" key="2">
    <source>
        <dbReference type="Proteomes" id="UP000182915"/>
    </source>
</evidence>
<accession>A0A1H6K170</accession>
<dbReference type="AlphaFoldDB" id="A0A1H6K170"/>
<reference evidence="2" key="1">
    <citation type="submission" date="2016-10" db="EMBL/GenBank/DDBJ databases">
        <authorList>
            <person name="Varghese N."/>
            <person name="Submissions S."/>
        </authorList>
    </citation>
    <scope>NUCLEOTIDE SEQUENCE [LARGE SCALE GENOMIC DNA]</scope>
    <source>
        <strain evidence="2">DSM 45405</strain>
    </source>
</reference>
<protein>
    <submittedName>
        <fullName evidence="1">Histidine kinase-, DNA gyrase B-, and HSP90-like ATPase</fullName>
    </submittedName>
</protein>